<reference evidence="3" key="1">
    <citation type="submission" date="2025-08" db="UniProtKB">
        <authorList>
            <consortium name="RefSeq"/>
        </authorList>
    </citation>
    <scope>IDENTIFICATION</scope>
    <source>
        <tissue evidence="3">Kidney</tissue>
    </source>
</reference>
<protein>
    <submittedName>
        <fullName evidence="3">Splicing factor 3B subunit 4-like</fullName>
    </submittedName>
</protein>
<dbReference type="RefSeq" id="XP_012892437.1">
    <property type="nucleotide sequence ID" value="XM_013036983.1"/>
</dbReference>
<proteinExistence type="predicted"/>
<feature type="non-terminal residue" evidence="3">
    <location>
        <position position="1"/>
    </location>
</feature>
<evidence type="ECO:0000256" key="1">
    <source>
        <dbReference type="SAM" id="MobiDB-lite"/>
    </source>
</evidence>
<organism evidence="2 3">
    <name type="scientific">Dipodomys ordii</name>
    <name type="common">Ord's kangaroo rat</name>
    <dbReference type="NCBI Taxonomy" id="10020"/>
    <lineage>
        <taxon>Eukaryota</taxon>
        <taxon>Metazoa</taxon>
        <taxon>Chordata</taxon>
        <taxon>Craniata</taxon>
        <taxon>Vertebrata</taxon>
        <taxon>Euteleostomi</taxon>
        <taxon>Mammalia</taxon>
        <taxon>Eutheria</taxon>
        <taxon>Euarchontoglires</taxon>
        <taxon>Glires</taxon>
        <taxon>Rodentia</taxon>
        <taxon>Castorimorpha</taxon>
        <taxon>Heteromyidae</taxon>
        <taxon>Dipodomyinae</taxon>
        <taxon>Dipodomys</taxon>
    </lineage>
</organism>
<sequence length="121" mass="12675">HEPCRPGHPAGPIEGSGRGPAGSRHGPPGPALSPARHPGLCLPAGFPARESPPTSSRDNPPPLLPPVGHHGSPDGAVPSSDPSGWRRRLRTVASTSQPPRTTPPLVREMPHQHSQLTRILE</sequence>
<feature type="compositionally biased region" description="Polar residues" evidence="1">
    <location>
        <begin position="112"/>
        <end position="121"/>
    </location>
</feature>
<accession>A0A1S3GWS8</accession>
<dbReference type="AlphaFoldDB" id="A0A1S3GWS8"/>
<gene>
    <name evidence="3" type="primary">LOC106002059</name>
</gene>
<dbReference type="KEGG" id="dord:106002059"/>
<name>A0A1S3GWS8_DIPOR</name>
<dbReference type="InParanoid" id="A0A1S3GWS8"/>
<keyword evidence="2" id="KW-1185">Reference proteome</keyword>
<dbReference type="Proteomes" id="UP000081671">
    <property type="component" value="Unplaced"/>
</dbReference>
<dbReference type="GeneID" id="106002059"/>
<evidence type="ECO:0000313" key="3">
    <source>
        <dbReference type="RefSeq" id="XP_012892437.1"/>
    </source>
</evidence>
<feature type="region of interest" description="Disordered" evidence="1">
    <location>
        <begin position="1"/>
        <end position="121"/>
    </location>
</feature>
<evidence type="ECO:0000313" key="2">
    <source>
        <dbReference type="Proteomes" id="UP000081671"/>
    </source>
</evidence>